<dbReference type="Pfam" id="PF01272">
    <property type="entry name" value="GreA_GreB"/>
    <property type="match status" value="1"/>
</dbReference>
<evidence type="ECO:0000313" key="4">
    <source>
        <dbReference type="Proteomes" id="UP000306441"/>
    </source>
</evidence>
<keyword evidence="3" id="KW-0808">Transferase</keyword>
<feature type="domain" description="Regulator of nucleoside diphosphate kinase N-terminal" evidence="2">
    <location>
        <begin position="11"/>
        <end position="49"/>
    </location>
</feature>
<gene>
    <name evidence="3" type="ORF">E6C48_10340</name>
</gene>
<proteinExistence type="predicted"/>
<protein>
    <submittedName>
        <fullName evidence="3">Nucleoside diphosphate kinase regulator</fullName>
    </submittedName>
</protein>
<accession>A0ABY2Q700</accession>
<comment type="caution">
    <text evidence="3">The sequence shown here is derived from an EMBL/GenBank/DDBJ whole genome shotgun (WGS) entry which is preliminary data.</text>
</comment>
<evidence type="ECO:0000313" key="3">
    <source>
        <dbReference type="EMBL" id="THF57405.1"/>
    </source>
</evidence>
<sequence>MQHAIKERPPPKIVVSEADYNRLTGLAEAALERVPAAAGLLAGMDRAVVTTPGKLPADVVRMGSSVTLEGHEGPQQIVLVYPAEADIAAGRISVLTPLGAALIGTRAGQSITWSTRDGRRLAAHIAAVALPSEQERV</sequence>
<dbReference type="PANTHER" id="PTHR30437">
    <property type="entry name" value="TRANSCRIPTION ELONGATION FACTOR GREA"/>
    <property type="match status" value="1"/>
</dbReference>
<dbReference type="Proteomes" id="UP000306441">
    <property type="component" value="Unassembled WGS sequence"/>
</dbReference>
<dbReference type="Pfam" id="PF14760">
    <property type="entry name" value="Rnk_N"/>
    <property type="match status" value="1"/>
</dbReference>
<organism evidence="3 4">
    <name type="scientific">Ollibium composti</name>
    <dbReference type="NCBI Taxonomy" id="2675109"/>
    <lineage>
        <taxon>Bacteria</taxon>
        <taxon>Pseudomonadati</taxon>
        <taxon>Pseudomonadota</taxon>
        <taxon>Alphaproteobacteria</taxon>
        <taxon>Hyphomicrobiales</taxon>
        <taxon>Phyllobacteriaceae</taxon>
        <taxon>Ollibium</taxon>
    </lineage>
</organism>
<dbReference type="Gene3D" id="3.10.50.30">
    <property type="entry name" value="Transcription elongation factor, GreA/GreB, C-terminal domain"/>
    <property type="match status" value="1"/>
</dbReference>
<dbReference type="InterPro" id="IPR029462">
    <property type="entry name" value="Rnk_N"/>
</dbReference>
<dbReference type="EMBL" id="SSNY01000005">
    <property type="protein sequence ID" value="THF57405.1"/>
    <property type="molecule type" value="Genomic_DNA"/>
</dbReference>
<dbReference type="Gene3D" id="1.10.286.20">
    <property type="match status" value="1"/>
</dbReference>
<dbReference type="InterPro" id="IPR001437">
    <property type="entry name" value="Tscrpt_elong_fac_GreA/B_C"/>
</dbReference>
<keyword evidence="3" id="KW-0418">Kinase</keyword>
<reference evidence="3 4" key="1">
    <citation type="submission" date="2019-04" db="EMBL/GenBank/DDBJ databases">
        <title>Mesorhizobium composti sp. nov., isolated from compost.</title>
        <authorList>
            <person name="Lin S.-Y."/>
            <person name="Hameed A."/>
            <person name="Hsieh Y.-T."/>
            <person name="Young C.-C."/>
        </authorList>
    </citation>
    <scope>NUCLEOTIDE SEQUENCE [LARGE SCALE GENOMIC DNA]</scope>
    <source>
        <strain evidence="3 4">CC-YTH430</strain>
    </source>
</reference>
<evidence type="ECO:0000259" key="2">
    <source>
        <dbReference type="Pfam" id="PF14760"/>
    </source>
</evidence>
<dbReference type="PANTHER" id="PTHR30437:SF5">
    <property type="entry name" value="REGULATOR OF NUCLEOSIDE DIPHOSPHATE KINASE"/>
    <property type="match status" value="1"/>
</dbReference>
<name>A0ABY2Q700_9HYPH</name>
<dbReference type="RefSeq" id="WP_136356825.1">
    <property type="nucleotide sequence ID" value="NZ_SSNY01000005.1"/>
</dbReference>
<dbReference type="GO" id="GO:0016301">
    <property type="term" value="F:kinase activity"/>
    <property type="evidence" value="ECO:0007669"/>
    <property type="project" value="UniProtKB-KW"/>
</dbReference>
<dbReference type="SUPFAM" id="SSF54534">
    <property type="entry name" value="FKBP-like"/>
    <property type="match status" value="1"/>
</dbReference>
<evidence type="ECO:0000259" key="1">
    <source>
        <dbReference type="Pfam" id="PF01272"/>
    </source>
</evidence>
<dbReference type="InterPro" id="IPR036953">
    <property type="entry name" value="GreA/GreB_C_sf"/>
</dbReference>
<dbReference type="InterPro" id="IPR023459">
    <property type="entry name" value="Tscrpt_elong_fac_GreA/B_fam"/>
</dbReference>
<keyword evidence="4" id="KW-1185">Reference proteome</keyword>
<feature type="domain" description="Transcription elongation factor GreA/GreB C-terminal" evidence="1">
    <location>
        <begin position="56"/>
        <end position="128"/>
    </location>
</feature>
<dbReference type="NCBIfam" id="NF004396">
    <property type="entry name" value="PRK05753.1"/>
    <property type="match status" value="1"/>
</dbReference>